<reference evidence="2" key="1">
    <citation type="submission" date="2018-05" db="EMBL/GenBank/DDBJ databases">
        <authorList>
            <person name="Lanie J.A."/>
            <person name="Ng W.-L."/>
            <person name="Kazmierczak K.M."/>
            <person name="Andrzejewski T.M."/>
            <person name="Davidsen T.M."/>
            <person name="Wayne K.J."/>
            <person name="Tettelin H."/>
            <person name="Glass J.I."/>
            <person name="Rusch D."/>
            <person name="Podicherti R."/>
            <person name="Tsui H.-C.T."/>
            <person name="Winkler M.E."/>
        </authorList>
    </citation>
    <scope>NUCLEOTIDE SEQUENCE</scope>
</reference>
<dbReference type="Pfam" id="PF01575">
    <property type="entry name" value="MaoC_dehydratas"/>
    <property type="match status" value="1"/>
</dbReference>
<dbReference type="PANTHER" id="PTHR42993">
    <property type="entry name" value="MAOC-LIKE DEHYDRATASE DOMAIN-CONTAINING PROTEIN"/>
    <property type="match status" value="1"/>
</dbReference>
<proteinExistence type="predicted"/>
<evidence type="ECO:0000313" key="2">
    <source>
        <dbReference type="EMBL" id="SVC59930.1"/>
    </source>
</evidence>
<dbReference type="Gene3D" id="3.10.129.10">
    <property type="entry name" value="Hotdog Thioesterase"/>
    <property type="match status" value="1"/>
</dbReference>
<gene>
    <name evidence="2" type="ORF">METZ01_LOCUS312784</name>
</gene>
<dbReference type="CDD" id="cd03450">
    <property type="entry name" value="NodN"/>
    <property type="match status" value="1"/>
</dbReference>
<dbReference type="PANTHER" id="PTHR42993:SF1">
    <property type="entry name" value="MAOC-LIKE DEHYDRATASE DOMAIN-CONTAINING PROTEIN"/>
    <property type="match status" value="1"/>
</dbReference>
<sequence length="120" mass="13716">MSEQNIINKAYSTEIDELSDLKNYVGKEVGLSEWTTITQDQINTFARITDDNQWIHINPELCEKHSPYKKPVAHGFLVLSLAPKFCYETLKLNNVSMAVNYGCDKVRFMNATRVNSSIRA</sequence>
<feature type="domain" description="MaoC-like" evidence="1">
    <location>
        <begin position="23"/>
        <end position="119"/>
    </location>
</feature>
<dbReference type="InterPro" id="IPR002539">
    <property type="entry name" value="MaoC-like_dom"/>
</dbReference>
<dbReference type="InterPro" id="IPR039375">
    <property type="entry name" value="NodN-like"/>
</dbReference>
<dbReference type="SUPFAM" id="SSF54637">
    <property type="entry name" value="Thioesterase/thiol ester dehydrase-isomerase"/>
    <property type="match status" value="1"/>
</dbReference>
<name>A0A382NGU9_9ZZZZ</name>
<dbReference type="AlphaFoldDB" id="A0A382NGU9"/>
<dbReference type="EMBL" id="UINC01100123">
    <property type="protein sequence ID" value="SVC59930.1"/>
    <property type="molecule type" value="Genomic_DNA"/>
</dbReference>
<protein>
    <recommendedName>
        <fullName evidence="1">MaoC-like domain-containing protein</fullName>
    </recommendedName>
</protein>
<feature type="non-terminal residue" evidence="2">
    <location>
        <position position="120"/>
    </location>
</feature>
<organism evidence="2">
    <name type="scientific">marine metagenome</name>
    <dbReference type="NCBI Taxonomy" id="408172"/>
    <lineage>
        <taxon>unclassified sequences</taxon>
        <taxon>metagenomes</taxon>
        <taxon>ecological metagenomes</taxon>
    </lineage>
</organism>
<accession>A0A382NGU9</accession>
<evidence type="ECO:0000259" key="1">
    <source>
        <dbReference type="Pfam" id="PF01575"/>
    </source>
</evidence>
<dbReference type="InterPro" id="IPR029069">
    <property type="entry name" value="HotDog_dom_sf"/>
</dbReference>